<dbReference type="EMBL" id="ML119107">
    <property type="protein sequence ID" value="RPB16734.1"/>
    <property type="molecule type" value="Genomic_DNA"/>
</dbReference>
<feature type="coiled-coil region" evidence="1">
    <location>
        <begin position="810"/>
        <end position="872"/>
    </location>
</feature>
<accession>A0A3N4L1P2</accession>
<dbReference type="OrthoDB" id="5421656at2759"/>
<feature type="compositionally biased region" description="Basic residues" evidence="2">
    <location>
        <begin position="1317"/>
        <end position="1328"/>
    </location>
</feature>
<feature type="compositionally biased region" description="Basic and acidic residues" evidence="2">
    <location>
        <begin position="1341"/>
        <end position="1354"/>
    </location>
</feature>
<dbReference type="Proteomes" id="UP000277580">
    <property type="component" value="Unassembled WGS sequence"/>
</dbReference>
<feature type="coiled-coil region" evidence="1">
    <location>
        <begin position="903"/>
        <end position="965"/>
    </location>
</feature>
<dbReference type="STRING" id="1392247.A0A3N4L1P2"/>
<name>A0A3N4L1P2_9PEZI</name>
<protein>
    <submittedName>
        <fullName evidence="3">Uncharacterized protein</fullName>
    </submittedName>
</protein>
<keyword evidence="1" id="KW-0175">Coiled coil</keyword>
<keyword evidence="4" id="KW-1185">Reference proteome</keyword>
<reference evidence="3 4" key="1">
    <citation type="journal article" date="2018" name="Nat. Ecol. Evol.">
        <title>Pezizomycetes genomes reveal the molecular basis of ectomycorrhizal truffle lifestyle.</title>
        <authorList>
            <person name="Murat C."/>
            <person name="Payen T."/>
            <person name="Noel B."/>
            <person name="Kuo A."/>
            <person name="Morin E."/>
            <person name="Chen J."/>
            <person name="Kohler A."/>
            <person name="Krizsan K."/>
            <person name="Balestrini R."/>
            <person name="Da Silva C."/>
            <person name="Montanini B."/>
            <person name="Hainaut M."/>
            <person name="Levati E."/>
            <person name="Barry K.W."/>
            <person name="Belfiori B."/>
            <person name="Cichocki N."/>
            <person name="Clum A."/>
            <person name="Dockter R.B."/>
            <person name="Fauchery L."/>
            <person name="Guy J."/>
            <person name="Iotti M."/>
            <person name="Le Tacon F."/>
            <person name="Lindquist E.A."/>
            <person name="Lipzen A."/>
            <person name="Malagnac F."/>
            <person name="Mello A."/>
            <person name="Molinier V."/>
            <person name="Miyauchi S."/>
            <person name="Poulain J."/>
            <person name="Riccioni C."/>
            <person name="Rubini A."/>
            <person name="Sitrit Y."/>
            <person name="Splivallo R."/>
            <person name="Traeger S."/>
            <person name="Wang M."/>
            <person name="Zifcakova L."/>
            <person name="Wipf D."/>
            <person name="Zambonelli A."/>
            <person name="Paolocci F."/>
            <person name="Nowrousian M."/>
            <person name="Ottonello S."/>
            <person name="Baldrian P."/>
            <person name="Spatafora J.W."/>
            <person name="Henrissat B."/>
            <person name="Nagy L.G."/>
            <person name="Aury J.M."/>
            <person name="Wincker P."/>
            <person name="Grigoriev I.V."/>
            <person name="Bonfante P."/>
            <person name="Martin F.M."/>
        </authorList>
    </citation>
    <scope>NUCLEOTIDE SEQUENCE [LARGE SCALE GENOMIC DNA]</scope>
    <source>
        <strain evidence="3 4">CCBAS932</strain>
    </source>
</reference>
<feature type="compositionally biased region" description="Basic and acidic residues" evidence="2">
    <location>
        <begin position="175"/>
        <end position="184"/>
    </location>
</feature>
<sequence>MEIAKEASSESSLQVSNLSVSGGNGFLSHRPMSAGIDSIVQGFKFAATSRKPPVAAVVETGNQVNGSCKSRERMGNNDTLQSRVDCAVGRQDKDGMEAMKIQVPIFSAAATVPSLLHNPLNPQAVLPPETSAPRKNMLPPSQSIRPVERGRKTMPLQGSVKEKRKRTQSSSSLRSDSEHDHSDQGRVLLPQEDGQRRYLAEYGGKDAEARGKPIRTNEGKVTEASSSDDRRPRKRHERSAGISRPQNESPANPSSKGNKIPEVIILDDDIKPKPTETEVSMPNPRGRDSNNSHIPGLPESVYDHEKHRRDKNILGHMDQPLKQHMPLPKSTNGYHGTIRDLPDGMISSSETHASARSGRINGHSSTSSRLRMGSNGVPKNGRMPVESAHIPENSSQQLNYKTHFPSHTPVSCEEPGQSSSSEHKLLVALTALTTEKQSLEHRLRETMSSLRAQVSCTEAAEKKNAELEIHVATYKDTVSGLKKRVLGVQKFVDGLGNDYNMLNEKKTQLSKSINQLSWDRDELRKNFKEVRDLTEKAGVKMQGWGDSGAVLKESQKEIGRLQETLKFFHNQLSENAGLLATERDRTQSLECQIQEDRERNKLILKAIQDGKVEVIEQLAELKGTLEGKDEPELMERLVKAQKIMETRIEEDGEATRNLIYSCSRSIEKLGYRDVDATELLLGVEKRVSNTSVSMMDLFHETHKMNAEALSYSDGYISYLNSRITNLEAELKEIHEKYEVSLVESAEKRHITKEYELRLKDALKKCDDMNTQVQRGNTVEKTLNEIISTLKKNIGILEARTAEDPSMVVTINILKQKNSNLEKEFNITRDALQDTILASQTKDGEIESLRYELETLNLRYKEAEKKIEGFVEEKAGFMALAEEQKMKERIEVETNANMFRQRETSRLHNQIKSLKAQKMKLEADNKEFKTMLAGGVNVEVELRKEIQDLNKKNADIEASHAGLLQEKTRLENAVSHLTQLRETSNTSHRALERIVETTADELSKALEKINILQSDKELVTEEIILKEQELERAKSDRSEILTTTRDIIALRIIERNLKAALEESEKENQVSKMEKESAINALEARTKALDKALKELGDSRGKSKSVLSQHEENNSLKKQIRKLEGYSGGAINEHTGVFKKASPTTEISLHTPDFNSKKQNPYARVASEIMESSFANSSSLSPLTSPEPIPETQIDHRTWSDSSSVEMPKGSQNLDIWDNQATKLDLQHMTLNRMLHDESNDVIMSEGSPGDRVKTVDIPPLRSTCPEKRTLTPFTPRPQMVDVLENGAEKHTPVTPNRPKTPLRHRNTRGTTNDIKKLQNRPRKDRGKKNKDDQEWSEDEAESLRNSKGKEEPPNMKKNLRSFKDKKKGGKRNL</sequence>
<evidence type="ECO:0000313" key="4">
    <source>
        <dbReference type="Proteomes" id="UP000277580"/>
    </source>
</evidence>
<evidence type="ECO:0000256" key="2">
    <source>
        <dbReference type="SAM" id="MobiDB-lite"/>
    </source>
</evidence>
<gene>
    <name evidence="3" type="ORF">P167DRAFT_601940</name>
</gene>
<evidence type="ECO:0000313" key="3">
    <source>
        <dbReference type="EMBL" id="RPB16734.1"/>
    </source>
</evidence>
<feature type="region of interest" description="Disordered" evidence="2">
    <location>
        <begin position="123"/>
        <end position="297"/>
    </location>
</feature>
<feature type="compositionally biased region" description="Basic and acidic residues" evidence="2">
    <location>
        <begin position="193"/>
        <end position="231"/>
    </location>
</feature>
<feature type="region of interest" description="Disordered" evidence="2">
    <location>
        <begin position="399"/>
        <end position="421"/>
    </location>
</feature>
<feature type="region of interest" description="Disordered" evidence="2">
    <location>
        <begin position="1243"/>
        <end position="1373"/>
    </location>
</feature>
<dbReference type="InParanoid" id="A0A3N4L1P2"/>
<proteinExistence type="predicted"/>
<feature type="compositionally biased region" description="Basic residues" evidence="2">
    <location>
        <begin position="1357"/>
        <end position="1373"/>
    </location>
</feature>
<feature type="coiled-coil region" evidence="1">
    <location>
        <begin position="1001"/>
        <end position="1098"/>
    </location>
</feature>
<organism evidence="3 4">
    <name type="scientific">Morchella conica CCBAS932</name>
    <dbReference type="NCBI Taxonomy" id="1392247"/>
    <lineage>
        <taxon>Eukaryota</taxon>
        <taxon>Fungi</taxon>
        <taxon>Dikarya</taxon>
        <taxon>Ascomycota</taxon>
        <taxon>Pezizomycotina</taxon>
        <taxon>Pezizomycetes</taxon>
        <taxon>Pezizales</taxon>
        <taxon>Morchellaceae</taxon>
        <taxon>Morchella</taxon>
    </lineage>
</organism>
<feature type="compositionally biased region" description="Polar residues" evidence="2">
    <location>
        <begin position="244"/>
        <end position="257"/>
    </location>
</feature>
<evidence type="ECO:0000256" key="1">
    <source>
        <dbReference type="SAM" id="Coils"/>
    </source>
</evidence>
<feature type="region of interest" description="Disordered" evidence="2">
    <location>
        <begin position="346"/>
        <end position="387"/>
    </location>
</feature>
<feature type="coiled-coil region" evidence="1">
    <location>
        <begin position="716"/>
        <end position="771"/>
    </location>
</feature>